<evidence type="ECO:0000256" key="1">
    <source>
        <dbReference type="ARBA" id="ARBA00004651"/>
    </source>
</evidence>
<feature type="transmembrane region" description="Helical" evidence="11">
    <location>
        <begin position="177"/>
        <end position="198"/>
    </location>
</feature>
<accession>A0A248K3M3</accession>
<comment type="subcellular location">
    <subcellularLocation>
        <location evidence="1">Cell membrane</location>
        <topology evidence="1">Multi-pass membrane protein</topology>
    </subcellularLocation>
</comment>
<name>A0A248K3M3_9PROT</name>
<feature type="transmembrane region" description="Helical" evidence="11">
    <location>
        <begin position="58"/>
        <end position="80"/>
    </location>
</feature>
<keyword evidence="4" id="KW-0997">Cell inner membrane</keyword>
<dbReference type="Proteomes" id="UP000197153">
    <property type="component" value="Chromosome 4"/>
</dbReference>
<feature type="transmembrane region" description="Helical" evidence="11">
    <location>
        <begin position="145"/>
        <end position="165"/>
    </location>
</feature>
<evidence type="ECO:0000256" key="9">
    <source>
        <dbReference type="ARBA" id="ARBA00023098"/>
    </source>
</evidence>
<evidence type="ECO:0000313" key="13">
    <source>
        <dbReference type="EMBL" id="ASG25038.1"/>
    </source>
</evidence>
<reference evidence="13 14" key="1">
    <citation type="submission" date="2017-06" db="EMBL/GenBank/DDBJ databases">
        <title>Complete genome sequence of Nitrospirillum amazonense strain CBAmC, an endophytic nitrogen-fixing and plant growth-promoting bacterium, isolated from sugarcane.</title>
        <authorList>
            <person name="Schwab S."/>
            <person name="dos Santos Teixeira K.R."/>
            <person name="Simoes Araujo J.L."/>
            <person name="Soares Vidal M."/>
            <person name="Borges de Freitas H.R."/>
            <person name="Rivello Crivelaro A.L."/>
            <person name="Bueno de Camargo Nunes A."/>
            <person name="dos Santos C.M."/>
            <person name="Palmeira da Silva Rosa D."/>
            <person name="da Silva Padilha D."/>
            <person name="da Silva E."/>
            <person name="Araujo Terra L."/>
            <person name="Soares Mendes V."/>
            <person name="Farinelli L."/>
            <person name="Magalhaes Cruz L."/>
            <person name="Baldani J.I."/>
        </authorList>
    </citation>
    <scope>NUCLEOTIDE SEQUENCE [LARGE SCALE GENOMIC DNA]</scope>
    <source>
        <strain evidence="13 14">CBAmC</strain>
    </source>
</reference>
<dbReference type="EMBL" id="CP022113">
    <property type="protein sequence ID" value="ASG25038.1"/>
    <property type="molecule type" value="Genomic_DNA"/>
</dbReference>
<gene>
    <name evidence="13" type="ORF">Y958_29130</name>
</gene>
<evidence type="ECO:0000256" key="3">
    <source>
        <dbReference type="ARBA" id="ARBA00022516"/>
    </source>
</evidence>
<dbReference type="Pfam" id="PF00892">
    <property type="entry name" value="EamA"/>
    <property type="match status" value="1"/>
</dbReference>
<dbReference type="InterPro" id="IPR000390">
    <property type="entry name" value="Small_drug/metabolite_transptr"/>
</dbReference>
<keyword evidence="8 11" id="KW-1133">Transmembrane helix</keyword>
<keyword evidence="10 11" id="KW-0472">Membrane</keyword>
<feature type="transmembrane region" description="Helical" evidence="11">
    <location>
        <begin position="210"/>
        <end position="231"/>
    </location>
</feature>
<keyword evidence="3" id="KW-0444">Lipid biosynthesis</keyword>
<feature type="transmembrane region" description="Helical" evidence="11">
    <location>
        <begin position="237"/>
        <end position="259"/>
    </location>
</feature>
<evidence type="ECO:0000259" key="12">
    <source>
        <dbReference type="Pfam" id="PF00892"/>
    </source>
</evidence>
<dbReference type="AlphaFoldDB" id="A0A248K3M3"/>
<feature type="transmembrane region" description="Helical" evidence="11">
    <location>
        <begin position="30"/>
        <end position="51"/>
    </location>
</feature>
<keyword evidence="14" id="KW-1185">Reference proteome</keyword>
<dbReference type="PANTHER" id="PTHR30561:SF9">
    <property type="entry name" value="4-AMINO-4-DEOXY-L-ARABINOSE-PHOSPHOUNDECAPRENOL FLIPPASE SUBUNIT ARNF-RELATED"/>
    <property type="match status" value="1"/>
</dbReference>
<evidence type="ECO:0000313" key="14">
    <source>
        <dbReference type="Proteomes" id="UP000197153"/>
    </source>
</evidence>
<feature type="transmembrane region" description="Helical" evidence="11">
    <location>
        <begin position="112"/>
        <end position="133"/>
    </location>
</feature>
<sequence>MSIAVFAIVLFAALLHATWNALVKGAGDKLMAAVLVAGGAALIAIVTLPFLPLPAAASWPYLVTSSVLQILYLTLVARAYHVADMSQTYPLMRGTAPLLVALVSGLWLHEALSLHALLGVGVICAGILSMAWVGRRGGAGLTDGGTTGTRLALLTAVVIAGYTLVDGHGVRLSGAPASYVLWGVLLNGLPLVAWALLARRRIFLQHVVRQWPRGLVGGAGTLISYGLALWAMTVAPVAVIAALRESSILFGTAIAGLVLKERVGPRRLAAACLIAVGAMVLRLA</sequence>
<dbReference type="RefSeq" id="WP_088875429.1">
    <property type="nucleotide sequence ID" value="NZ_CP022113.1"/>
</dbReference>
<dbReference type="KEGG" id="nao:Y958_29130"/>
<dbReference type="InterPro" id="IPR000620">
    <property type="entry name" value="EamA_dom"/>
</dbReference>
<evidence type="ECO:0000256" key="10">
    <source>
        <dbReference type="ARBA" id="ARBA00023136"/>
    </source>
</evidence>
<keyword evidence="2" id="KW-1003">Cell membrane</keyword>
<dbReference type="SUPFAM" id="SSF103481">
    <property type="entry name" value="Multidrug resistance efflux transporter EmrE"/>
    <property type="match status" value="2"/>
</dbReference>
<evidence type="ECO:0000256" key="11">
    <source>
        <dbReference type="SAM" id="Phobius"/>
    </source>
</evidence>
<dbReference type="GO" id="GO:0022857">
    <property type="term" value="F:transmembrane transporter activity"/>
    <property type="evidence" value="ECO:0007669"/>
    <property type="project" value="InterPro"/>
</dbReference>
<organism evidence="13 14">
    <name type="scientific">Nitrospirillum viridazoti CBAmc</name>
    <dbReference type="NCBI Taxonomy" id="1441467"/>
    <lineage>
        <taxon>Bacteria</taxon>
        <taxon>Pseudomonadati</taxon>
        <taxon>Pseudomonadota</taxon>
        <taxon>Alphaproteobacteria</taxon>
        <taxon>Rhodospirillales</taxon>
        <taxon>Azospirillaceae</taxon>
        <taxon>Nitrospirillum</taxon>
        <taxon>Nitrospirillum viridazoti</taxon>
    </lineage>
</organism>
<dbReference type="Gene3D" id="1.10.3730.20">
    <property type="match status" value="2"/>
</dbReference>
<dbReference type="PANTHER" id="PTHR30561">
    <property type="entry name" value="SMR FAMILY PROTON-DEPENDENT DRUG EFFLUX TRANSPORTER SUGE"/>
    <property type="match status" value="1"/>
</dbReference>
<dbReference type="GO" id="GO:0005886">
    <property type="term" value="C:plasma membrane"/>
    <property type="evidence" value="ECO:0007669"/>
    <property type="project" value="UniProtKB-SubCell"/>
</dbReference>
<protein>
    <submittedName>
        <fullName evidence="13">EamA family transporter</fullName>
    </submittedName>
</protein>
<evidence type="ECO:0000256" key="6">
    <source>
        <dbReference type="ARBA" id="ARBA00022692"/>
    </source>
</evidence>
<evidence type="ECO:0000256" key="2">
    <source>
        <dbReference type="ARBA" id="ARBA00022475"/>
    </source>
</evidence>
<feature type="domain" description="EamA" evidence="12">
    <location>
        <begin position="150"/>
        <end position="281"/>
    </location>
</feature>
<dbReference type="GO" id="GO:0009103">
    <property type="term" value="P:lipopolysaccharide biosynthetic process"/>
    <property type="evidence" value="ECO:0007669"/>
    <property type="project" value="UniProtKB-KW"/>
</dbReference>
<dbReference type="InterPro" id="IPR037185">
    <property type="entry name" value="EmrE-like"/>
</dbReference>
<keyword evidence="7" id="KW-0448">Lipopolysaccharide biosynthesis</keyword>
<evidence type="ECO:0000256" key="7">
    <source>
        <dbReference type="ARBA" id="ARBA00022985"/>
    </source>
</evidence>
<evidence type="ECO:0000256" key="4">
    <source>
        <dbReference type="ARBA" id="ARBA00022519"/>
    </source>
</evidence>
<dbReference type="GO" id="GO:0009245">
    <property type="term" value="P:lipid A biosynthetic process"/>
    <property type="evidence" value="ECO:0007669"/>
    <property type="project" value="UniProtKB-KW"/>
</dbReference>
<keyword evidence="6 11" id="KW-0812">Transmembrane</keyword>
<evidence type="ECO:0000256" key="5">
    <source>
        <dbReference type="ARBA" id="ARBA00022556"/>
    </source>
</evidence>
<proteinExistence type="predicted"/>
<keyword evidence="9" id="KW-0443">Lipid metabolism</keyword>
<evidence type="ECO:0000256" key="8">
    <source>
        <dbReference type="ARBA" id="ARBA00022989"/>
    </source>
</evidence>
<keyword evidence="5" id="KW-0441">Lipid A biosynthesis</keyword>